<dbReference type="EMBL" id="JAMGBA010000003">
    <property type="protein sequence ID" value="MCL6699541.1"/>
    <property type="molecule type" value="Genomic_DNA"/>
</dbReference>
<evidence type="ECO:0000313" key="1">
    <source>
        <dbReference type="EMBL" id="MCL6699541.1"/>
    </source>
</evidence>
<dbReference type="CDD" id="cd16413">
    <property type="entry name" value="DGQHR_domain"/>
    <property type="match status" value="1"/>
</dbReference>
<organism evidence="1 2">
    <name type="scientific">Sphingomonas caseinilyticus</name>
    <dbReference type="NCBI Taxonomy" id="2908205"/>
    <lineage>
        <taxon>Bacteria</taxon>
        <taxon>Pseudomonadati</taxon>
        <taxon>Pseudomonadota</taxon>
        <taxon>Alphaproteobacteria</taxon>
        <taxon>Sphingomonadales</taxon>
        <taxon>Sphingomonadaceae</taxon>
        <taxon>Sphingomonas</taxon>
    </lineage>
</organism>
<proteinExistence type="predicted"/>
<accession>A0ABT0RXJ5</accession>
<name>A0ABT0RXJ5_9SPHN</name>
<comment type="caution">
    <text evidence="1">The sequence shown here is derived from an EMBL/GenBank/DDBJ whole genome shotgun (WGS) entry which is preliminary data.</text>
</comment>
<protein>
    <submittedName>
        <fullName evidence="1">DGQHR domain-containing protein</fullName>
    </submittedName>
</protein>
<dbReference type="InterPro" id="IPR017601">
    <property type="entry name" value="DGQHR-contain_dom"/>
</dbReference>
<sequence length="765" mass="86506">MLGDLVKDFGEKRAEYARRSKTYDEETIEIPLRSTREADGWSVQRENKNSLRMRRPKRFDEVLENRFWNILYRFGYSELNKGRNFRVVVGKGEEATEKQVDVFAKDDETVVIAECKACKLPTKRSLLKDLNEFAGLMKPMADAIRKHYGEAYKPKIIWCFVTDNIRWSKEDLKRAADHNIKVIQGLELIYFEEFSKKLGPAARYQFHAEYLEDQKVPALAGRKVPAVKTKLGGKTAYLFSALAKDILRIAFVNHRDLRDPSGAPSYQRIVKPTRLKEIGAFLDAGKFFPNTILLNFHRKPLFEQKAKDEISSVAFGNLILPDRYKSCWVIDGQHRLYGTTYTTEEYATPLFFIGFDSVTASEEANIFVEINSKQATVPPTLLSALEGEVKWDSEVPKERLAAIASRAVDLLNTRGGGPLEGKVVSPGITAGTAQPLNVRSIQDRINQSGLIGTINPRSGDIVHGPCWDGTSEATLQRLVALLELHFEEVRLANPERWEAGKPGLLCTNFGVGSHIRLVSELIGYASKKLGFEPQAAEIHDLYNAIKPHIEPVLTFIQTATDAEFEDKFKVIFGSSGFHHYFFGIVDLVIESAPDFAPEGYCDFKRLTSGEVTDLADRQVKWIQKVVPAFLLDRLRSIYGEEYFDQGVPKEIQKACQAKRIDDEAGEKLPVEAYLDWIQLQKIAVQKDVRDAVKDALSIRLDDESGGKHFYSGWFDTVNRIRRIVAHPSGRSYKDDDLKVLSSVVEHLVNTLPTNYVEGEFEPPLS</sequence>
<dbReference type="Gene3D" id="3.40.1350.10">
    <property type="match status" value="1"/>
</dbReference>
<dbReference type="NCBIfam" id="TIGR03187">
    <property type="entry name" value="DGQHR"/>
    <property type="match status" value="1"/>
</dbReference>
<gene>
    <name evidence="1" type="ORF">LZ496_12190</name>
</gene>
<keyword evidence="2" id="KW-1185">Reference proteome</keyword>
<reference evidence="1 2" key="1">
    <citation type="submission" date="2022-05" db="EMBL/GenBank/DDBJ databases">
        <authorList>
            <person name="Jo J.-H."/>
            <person name="Im W.-T."/>
        </authorList>
    </citation>
    <scope>NUCLEOTIDE SEQUENCE [LARGE SCALE GENOMIC DNA]</scope>
    <source>
        <strain evidence="1 2">NSE70-1</strain>
    </source>
</reference>
<dbReference type="Proteomes" id="UP001203410">
    <property type="component" value="Unassembled WGS sequence"/>
</dbReference>
<dbReference type="RefSeq" id="WP_249904998.1">
    <property type="nucleotide sequence ID" value="NZ_JAMGBA010000003.1"/>
</dbReference>
<evidence type="ECO:0000313" key="2">
    <source>
        <dbReference type="Proteomes" id="UP001203410"/>
    </source>
</evidence>
<dbReference type="InterPro" id="IPR011856">
    <property type="entry name" value="tRNA_endonuc-like_dom_sf"/>
</dbReference>